<dbReference type="Pfam" id="PF15874">
    <property type="entry name" value="Il2rg"/>
    <property type="match status" value="1"/>
</dbReference>
<dbReference type="EMBL" id="KB305378">
    <property type="protein sequence ID" value="ELU01107.1"/>
    <property type="molecule type" value="Genomic_DNA"/>
</dbReference>
<evidence type="ECO:0000313" key="3">
    <source>
        <dbReference type="EnsemblMetazoa" id="CapteP187932"/>
    </source>
</evidence>
<dbReference type="Proteomes" id="UP000014760">
    <property type="component" value="Unassembled WGS sequence"/>
</dbReference>
<dbReference type="HOGENOM" id="CLU_132837_2_0_1"/>
<keyword evidence="4" id="KW-1185">Reference proteome</keyword>
<feature type="region of interest" description="Disordered" evidence="1">
    <location>
        <begin position="113"/>
        <end position="138"/>
    </location>
</feature>
<evidence type="ECO:0000313" key="2">
    <source>
        <dbReference type="EMBL" id="ELU01107.1"/>
    </source>
</evidence>
<dbReference type="PANTHER" id="PTHR33887">
    <property type="entry name" value="PB1 DOMAIN-CONTAINING PROTEIN"/>
    <property type="match status" value="1"/>
</dbReference>
<evidence type="ECO:0000256" key="1">
    <source>
        <dbReference type="SAM" id="MobiDB-lite"/>
    </source>
</evidence>
<proteinExistence type="predicted"/>
<protein>
    <submittedName>
        <fullName evidence="2 3">Uncharacterized protein</fullName>
    </submittedName>
</protein>
<dbReference type="PANTHER" id="PTHR33887:SF5">
    <property type="entry name" value="PB1 DOMAIN-CONTAINING PROTEIN"/>
    <property type="match status" value="1"/>
</dbReference>
<accession>R7UCW8</accession>
<evidence type="ECO:0000313" key="4">
    <source>
        <dbReference type="Proteomes" id="UP000014760"/>
    </source>
</evidence>
<sequence>MFITVRFGDNRSEIFNPDCPCRVLLNAIKSKCECDQNDVIDLSNESGVVKQLLKNPDHNGLNVFTNREELILLRVHRTQSKDAEGVTYTPLLQEKLRDQEFVAKLNRQFTKKQEATKLNGGRRTSMAKRKVMTSKANK</sequence>
<reference evidence="2 4" key="2">
    <citation type="journal article" date="2013" name="Nature">
        <title>Insights into bilaterian evolution from three spiralian genomes.</title>
        <authorList>
            <person name="Simakov O."/>
            <person name="Marletaz F."/>
            <person name="Cho S.J."/>
            <person name="Edsinger-Gonzales E."/>
            <person name="Havlak P."/>
            <person name="Hellsten U."/>
            <person name="Kuo D.H."/>
            <person name="Larsson T."/>
            <person name="Lv J."/>
            <person name="Arendt D."/>
            <person name="Savage R."/>
            <person name="Osoegawa K."/>
            <person name="de Jong P."/>
            <person name="Grimwood J."/>
            <person name="Chapman J.A."/>
            <person name="Shapiro H."/>
            <person name="Aerts A."/>
            <person name="Otillar R.P."/>
            <person name="Terry A.Y."/>
            <person name="Boore J.L."/>
            <person name="Grigoriev I.V."/>
            <person name="Lindberg D.R."/>
            <person name="Seaver E.C."/>
            <person name="Weisblat D.A."/>
            <person name="Putnam N.H."/>
            <person name="Rokhsar D.S."/>
        </authorList>
    </citation>
    <scope>NUCLEOTIDE SEQUENCE</scope>
    <source>
        <strain evidence="2 4">I ESC-2004</strain>
    </source>
</reference>
<dbReference type="EnsemblMetazoa" id="CapteT187932">
    <property type="protein sequence ID" value="CapteP187932"/>
    <property type="gene ID" value="CapteG187932"/>
</dbReference>
<dbReference type="AlphaFoldDB" id="R7UCW8"/>
<gene>
    <name evidence="2" type="ORF">CAPTEDRAFT_187932</name>
</gene>
<organism evidence="2">
    <name type="scientific">Capitella teleta</name>
    <name type="common">Polychaete worm</name>
    <dbReference type="NCBI Taxonomy" id="283909"/>
    <lineage>
        <taxon>Eukaryota</taxon>
        <taxon>Metazoa</taxon>
        <taxon>Spiralia</taxon>
        <taxon>Lophotrochozoa</taxon>
        <taxon>Annelida</taxon>
        <taxon>Polychaeta</taxon>
        <taxon>Sedentaria</taxon>
        <taxon>Scolecida</taxon>
        <taxon>Capitellidae</taxon>
        <taxon>Capitella</taxon>
    </lineage>
</organism>
<reference evidence="3" key="3">
    <citation type="submission" date="2015-06" db="UniProtKB">
        <authorList>
            <consortium name="EnsemblMetazoa"/>
        </authorList>
    </citation>
    <scope>IDENTIFICATION</scope>
</reference>
<dbReference type="OrthoDB" id="2109241at2759"/>
<dbReference type="OMA" id="CKCHREA"/>
<feature type="compositionally biased region" description="Basic residues" evidence="1">
    <location>
        <begin position="125"/>
        <end position="138"/>
    </location>
</feature>
<dbReference type="EMBL" id="AMQN01001757">
    <property type="status" value="NOT_ANNOTATED_CDS"/>
    <property type="molecule type" value="Genomic_DNA"/>
</dbReference>
<dbReference type="InterPro" id="IPR039471">
    <property type="entry name" value="CXorf65-like"/>
</dbReference>
<name>R7UCW8_CAPTE</name>
<reference evidence="4" key="1">
    <citation type="submission" date="2012-12" db="EMBL/GenBank/DDBJ databases">
        <authorList>
            <person name="Hellsten U."/>
            <person name="Grimwood J."/>
            <person name="Chapman J.A."/>
            <person name="Shapiro H."/>
            <person name="Aerts A."/>
            <person name="Otillar R.P."/>
            <person name="Terry A.Y."/>
            <person name="Boore J.L."/>
            <person name="Simakov O."/>
            <person name="Marletaz F."/>
            <person name="Cho S.-J."/>
            <person name="Edsinger-Gonzales E."/>
            <person name="Havlak P."/>
            <person name="Kuo D.-H."/>
            <person name="Larsson T."/>
            <person name="Lv J."/>
            <person name="Arendt D."/>
            <person name="Savage R."/>
            <person name="Osoegawa K."/>
            <person name="de Jong P."/>
            <person name="Lindberg D.R."/>
            <person name="Seaver E.C."/>
            <person name="Weisblat D.A."/>
            <person name="Putnam N.H."/>
            <person name="Grigoriev I.V."/>
            <person name="Rokhsar D.S."/>
        </authorList>
    </citation>
    <scope>NUCLEOTIDE SEQUENCE</scope>
    <source>
        <strain evidence="4">I ESC-2004</strain>
    </source>
</reference>